<protein>
    <recommendedName>
        <fullName evidence="1">(S)-ureidoglycine aminohydrolase cupin domain-containing protein</fullName>
    </recommendedName>
</protein>
<reference evidence="3" key="1">
    <citation type="journal article" date="2014" name="Proc. Natl. Acad. Sci. U.S.A.">
        <title>Extensive sampling of basidiomycete genomes demonstrates inadequacy of the white-rot/brown-rot paradigm for wood decay fungi.</title>
        <authorList>
            <person name="Riley R."/>
            <person name="Salamov A.A."/>
            <person name="Brown D.W."/>
            <person name="Nagy L.G."/>
            <person name="Floudas D."/>
            <person name="Held B.W."/>
            <person name="Levasseur A."/>
            <person name="Lombard V."/>
            <person name="Morin E."/>
            <person name="Otillar R."/>
            <person name="Lindquist E.A."/>
            <person name="Sun H."/>
            <person name="LaButti K.M."/>
            <person name="Schmutz J."/>
            <person name="Jabbour D."/>
            <person name="Luo H."/>
            <person name="Baker S.E."/>
            <person name="Pisabarro A.G."/>
            <person name="Walton J.D."/>
            <person name="Blanchette R.A."/>
            <person name="Henrissat B."/>
            <person name="Martin F."/>
            <person name="Cullen D."/>
            <person name="Hibbett D.S."/>
            <person name="Grigoriev I.V."/>
        </authorList>
    </citation>
    <scope>NUCLEOTIDE SEQUENCE [LARGE SCALE GENOMIC DNA]</scope>
    <source>
        <strain evidence="3">FD-172 SS1</strain>
    </source>
</reference>
<dbReference type="InterPro" id="IPR011051">
    <property type="entry name" value="RmlC_Cupin_sf"/>
</dbReference>
<dbReference type="Gene3D" id="2.60.120.10">
    <property type="entry name" value="Jelly Rolls"/>
    <property type="match status" value="1"/>
</dbReference>
<dbReference type="InterPro" id="IPR008579">
    <property type="entry name" value="UGlyAH_Cupin_dom"/>
</dbReference>
<dbReference type="InterPro" id="IPR014710">
    <property type="entry name" value="RmlC-like_jellyroll"/>
</dbReference>
<dbReference type="AlphaFoldDB" id="A0A067M9R0"/>
<keyword evidence="3" id="KW-1185">Reference proteome</keyword>
<dbReference type="SUPFAM" id="SSF51182">
    <property type="entry name" value="RmlC-like cupins"/>
    <property type="match status" value="1"/>
</dbReference>
<dbReference type="OrthoDB" id="3346152at2759"/>
<sequence>MGIHSHSQGPQAISASPFKHGLSYNEVFGTKEGGTPLTAGLFDITQSDSVNFVYPGDEFLYIISGEVHLEDEDKKEVTKLKAGDIGHIQKGTRTKWSTPSQGKGFWVSQKEHGASLHEHTY</sequence>
<name>A0A067M9R0_BOTB1</name>
<proteinExistence type="predicted"/>
<dbReference type="EMBL" id="KL198050">
    <property type="protein sequence ID" value="KDQ12508.1"/>
    <property type="molecule type" value="Genomic_DNA"/>
</dbReference>
<dbReference type="InParanoid" id="A0A067M9R0"/>
<organism evidence="2 3">
    <name type="scientific">Botryobasidium botryosum (strain FD-172 SS1)</name>
    <dbReference type="NCBI Taxonomy" id="930990"/>
    <lineage>
        <taxon>Eukaryota</taxon>
        <taxon>Fungi</taxon>
        <taxon>Dikarya</taxon>
        <taxon>Basidiomycota</taxon>
        <taxon>Agaricomycotina</taxon>
        <taxon>Agaricomycetes</taxon>
        <taxon>Cantharellales</taxon>
        <taxon>Botryobasidiaceae</taxon>
        <taxon>Botryobasidium</taxon>
    </lineage>
</organism>
<evidence type="ECO:0000313" key="2">
    <source>
        <dbReference type="EMBL" id="KDQ12508.1"/>
    </source>
</evidence>
<evidence type="ECO:0000313" key="3">
    <source>
        <dbReference type="Proteomes" id="UP000027195"/>
    </source>
</evidence>
<dbReference type="Proteomes" id="UP000027195">
    <property type="component" value="Unassembled WGS sequence"/>
</dbReference>
<feature type="domain" description="(S)-ureidoglycine aminohydrolase cupin" evidence="1">
    <location>
        <begin position="52"/>
        <end position="97"/>
    </location>
</feature>
<evidence type="ECO:0000259" key="1">
    <source>
        <dbReference type="Pfam" id="PF05899"/>
    </source>
</evidence>
<accession>A0A067M9R0</accession>
<gene>
    <name evidence="2" type="ORF">BOTBODRAFT_34471</name>
</gene>
<dbReference type="Pfam" id="PF05899">
    <property type="entry name" value="Cupin_3"/>
    <property type="match status" value="1"/>
</dbReference>
<dbReference type="HOGENOM" id="CLU_141740_1_0_1"/>